<evidence type="ECO:0000313" key="1">
    <source>
        <dbReference type="EMBL" id="KAK4651309.1"/>
    </source>
</evidence>
<dbReference type="GeneID" id="87912109"/>
<sequence>MHLKFPILRYLVHGPIIMINFLLTLVLLTTVMAINIGHLPTIPHISHTPRAVDNTTDVNNANIDKFLFHPRPVQCGEANLLLVGIPPYHPIVKAGGFDPKMIEAILANDTNLLVNSGYNVRMVLFGPEQPLSVLEAQFAEIDCWDGTGVGFGERGTTDVGLTERFEDTIHYFRKRVPNGPIMFNSSPTTFLPTLKRHFPIAGGADCAKEGKPGKLLGFRVICDDGVCKKD</sequence>
<dbReference type="RefSeq" id="XP_062740284.1">
    <property type="nucleotide sequence ID" value="XM_062892202.1"/>
</dbReference>
<gene>
    <name evidence="1" type="ORF">QC762_605080</name>
</gene>
<organism evidence="1 2">
    <name type="scientific">Podospora pseudocomata</name>
    <dbReference type="NCBI Taxonomy" id="2093779"/>
    <lineage>
        <taxon>Eukaryota</taxon>
        <taxon>Fungi</taxon>
        <taxon>Dikarya</taxon>
        <taxon>Ascomycota</taxon>
        <taxon>Pezizomycotina</taxon>
        <taxon>Sordariomycetes</taxon>
        <taxon>Sordariomycetidae</taxon>
        <taxon>Sordariales</taxon>
        <taxon>Podosporaceae</taxon>
        <taxon>Podospora</taxon>
    </lineage>
</organism>
<dbReference type="Proteomes" id="UP001323405">
    <property type="component" value="Unassembled WGS sequence"/>
</dbReference>
<dbReference type="EMBL" id="JAFFHA010000008">
    <property type="protein sequence ID" value="KAK4651309.1"/>
    <property type="molecule type" value="Genomic_DNA"/>
</dbReference>
<protein>
    <submittedName>
        <fullName evidence="1">Uncharacterized protein</fullName>
    </submittedName>
</protein>
<reference evidence="1 2" key="1">
    <citation type="journal article" date="2023" name="bioRxiv">
        <title>High-quality genome assemblies of four members of thePodospora anserinaspecies complex.</title>
        <authorList>
            <person name="Ament-Velasquez S.L."/>
            <person name="Vogan A.A."/>
            <person name="Wallerman O."/>
            <person name="Hartmann F."/>
            <person name="Gautier V."/>
            <person name="Silar P."/>
            <person name="Giraud T."/>
            <person name="Johannesson H."/>
        </authorList>
    </citation>
    <scope>NUCLEOTIDE SEQUENCE [LARGE SCALE GENOMIC DNA]</scope>
    <source>
        <strain evidence="1 2">CBS 415.72m</strain>
    </source>
</reference>
<accession>A0ABR0G6Q1</accession>
<evidence type="ECO:0000313" key="2">
    <source>
        <dbReference type="Proteomes" id="UP001323405"/>
    </source>
</evidence>
<comment type="caution">
    <text evidence="1">The sequence shown here is derived from an EMBL/GenBank/DDBJ whole genome shotgun (WGS) entry which is preliminary data.</text>
</comment>
<name>A0ABR0G6Q1_9PEZI</name>
<keyword evidence="2" id="KW-1185">Reference proteome</keyword>
<proteinExistence type="predicted"/>